<evidence type="ECO:0000313" key="2">
    <source>
        <dbReference type="EMBL" id="CAA9474887.1"/>
    </source>
</evidence>
<dbReference type="AlphaFoldDB" id="A0A6J4RQD9"/>
<feature type="region of interest" description="Disordered" evidence="1">
    <location>
        <begin position="1"/>
        <end position="68"/>
    </location>
</feature>
<feature type="compositionally biased region" description="Low complexity" evidence="1">
    <location>
        <begin position="49"/>
        <end position="58"/>
    </location>
</feature>
<evidence type="ECO:0000256" key="1">
    <source>
        <dbReference type="SAM" id="MobiDB-lite"/>
    </source>
</evidence>
<gene>
    <name evidence="2" type="ORF">AVDCRST_MAG65-1049</name>
</gene>
<feature type="compositionally biased region" description="Basic and acidic residues" evidence="1">
    <location>
        <begin position="22"/>
        <end position="35"/>
    </location>
</feature>
<organism evidence="2">
    <name type="scientific">uncultured Solirubrobacteraceae bacterium</name>
    <dbReference type="NCBI Taxonomy" id="1162706"/>
    <lineage>
        <taxon>Bacteria</taxon>
        <taxon>Bacillati</taxon>
        <taxon>Actinomycetota</taxon>
        <taxon>Thermoleophilia</taxon>
        <taxon>Solirubrobacterales</taxon>
        <taxon>Solirubrobacteraceae</taxon>
        <taxon>environmental samples</taxon>
    </lineage>
</organism>
<protein>
    <submittedName>
        <fullName evidence="2">Uncharacterized protein</fullName>
    </submittedName>
</protein>
<proteinExistence type="predicted"/>
<name>A0A6J4RQD9_9ACTN</name>
<reference evidence="2" key="1">
    <citation type="submission" date="2020-02" db="EMBL/GenBank/DDBJ databases">
        <authorList>
            <person name="Meier V. D."/>
        </authorList>
    </citation>
    <scope>NUCLEOTIDE SEQUENCE</scope>
    <source>
        <strain evidence="2">AVDCRST_MAG65</strain>
    </source>
</reference>
<sequence length="68" mass="7242">MLPVLAALRALPGPVRGGAGTEARRPRPRRADPRRVTRPAAPRRRRVGARGSRPPAGGHEPRGGPRGE</sequence>
<feature type="compositionally biased region" description="Basic and acidic residues" evidence="1">
    <location>
        <begin position="59"/>
        <end position="68"/>
    </location>
</feature>
<dbReference type="EMBL" id="CADCVL010000168">
    <property type="protein sequence ID" value="CAA9474887.1"/>
    <property type="molecule type" value="Genomic_DNA"/>
</dbReference>
<accession>A0A6J4RQD9</accession>